<dbReference type="GO" id="GO:0020037">
    <property type="term" value="F:heme binding"/>
    <property type="evidence" value="ECO:0007669"/>
    <property type="project" value="InterPro"/>
</dbReference>
<dbReference type="InterPro" id="IPR050597">
    <property type="entry name" value="Cytochrome_c_Oxidase_Subunit"/>
</dbReference>
<evidence type="ECO:0000256" key="2">
    <source>
        <dbReference type="ARBA" id="ARBA00022448"/>
    </source>
</evidence>
<dbReference type="PIRSF" id="PIRSF000005">
    <property type="entry name" value="Cytochrome_c4"/>
    <property type="match status" value="1"/>
</dbReference>
<keyword evidence="10" id="KW-0732">Signal</keyword>
<dbReference type="PROSITE" id="PS51007">
    <property type="entry name" value="CYTC"/>
    <property type="match status" value="2"/>
</dbReference>
<sequence>MNRAFLSFTKSISVAVLAVSSFASSVYANEVAKPAKADPAKGEALYTNGDAARGITACASCHGAAGNSTIAANPKLSAQHEAYLVKQLTDFTGDTRKNAIMTTFAKAMTADDIKNVSAYLSTQKSKPGTAKNKDIVELGKQIYRGGIAEKNVPACAGCHSPNGAGIPAQFPRIAGQHQDYTIAQLTGFQNGSRKDGAKITGARQNSAQMMTIAKKMSEDEIKAVADYVAGLK</sequence>
<keyword evidence="13" id="KW-1185">Reference proteome</keyword>
<accession>A0A318J5G5</accession>
<gene>
    <name evidence="12" type="ORF">DFR42_10540</name>
</gene>
<keyword evidence="4 9" id="KW-0479">Metal-binding</keyword>
<comment type="subcellular location">
    <subcellularLocation>
        <location evidence="1">Periplasm</location>
    </subcellularLocation>
</comment>
<keyword evidence="2" id="KW-0813">Transport</keyword>
<feature type="binding site" description="covalent" evidence="8">
    <location>
        <position position="58"/>
    </location>
    <ligand>
        <name>heme c</name>
        <dbReference type="ChEBI" id="CHEBI:61717"/>
        <label>1</label>
    </ligand>
</feature>
<dbReference type="Pfam" id="PF00034">
    <property type="entry name" value="Cytochrom_C"/>
    <property type="match status" value="2"/>
</dbReference>
<dbReference type="OrthoDB" id="9773456at2"/>
<dbReference type="InterPro" id="IPR024167">
    <property type="entry name" value="Cytochrome_c4-like"/>
</dbReference>
<evidence type="ECO:0000256" key="7">
    <source>
        <dbReference type="ARBA" id="ARBA00023004"/>
    </source>
</evidence>
<dbReference type="GO" id="GO:0009055">
    <property type="term" value="F:electron transfer activity"/>
    <property type="evidence" value="ECO:0007669"/>
    <property type="project" value="InterPro"/>
</dbReference>
<dbReference type="GO" id="GO:0042597">
    <property type="term" value="C:periplasmic space"/>
    <property type="evidence" value="ECO:0007669"/>
    <property type="project" value="UniProtKB-SubCell"/>
</dbReference>
<dbReference type="EMBL" id="QJKB01000005">
    <property type="protein sequence ID" value="PXX42382.1"/>
    <property type="molecule type" value="Genomic_DNA"/>
</dbReference>
<feature type="chain" id="PRO_5016253221" evidence="10">
    <location>
        <begin position="29"/>
        <end position="232"/>
    </location>
</feature>
<feature type="binding site" description="axial binding residue" evidence="9">
    <location>
        <position position="209"/>
    </location>
    <ligand>
        <name>heme c</name>
        <dbReference type="ChEBI" id="CHEBI:61717"/>
        <label>2</label>
    </ligand>
    <ligandPart>
        <name>Fe</name>
        <dbReference type="ChEBI" id="CHEBI:18248"/>
    </ligandPart>
</feature>
<evidence type="ECO:0000256" key="9">
    <source>
        <dbReference type="PIRSR" id="PIRSR000005-2"/>
    </source>
</evidence>
<proteinExistence type="predicted"/>
<evidence type="ECO:0000259" key="11">
    <source>
        <dbReference type="PROSITE" id="PS51007"/>
    </source>
</evidence>
<dbReference type="RefSeq" id="WP_110255945.1">
    <property type="nucleotide sequence ID" value="NZ_QJKB01000005.1"/>
</dbReference>
<feature type="binding site" description="covalent" evidence="8">
    <location>
        <position position="61"/>
    </location>
    <ligand>
        <name>heme c</name>
        <dbReference type="ChEBI" id="CHEBI:61717"/>
        <label>1</label>
    </ligand>
</feature>
<feature type="binding site" description="axial binding residue" evidence="9">
    <location>
        <position position="101"/>
    </location>
    <ligand>
        <name>heme c</name>
        <dbReference type="ChEBI" id="CHEBI:61717"/>
        <label>1</label>
    </ligand>
    <ligandPart>
        <name>Fe</name>
        <dbReference type="ChEBI" id="CHEBI:18248"/>
    </ligandPart>
</feature>
<evidence type="ECO:0000256" key="10">
    <source>
        <dbReference type="SAM" id="SignalP"/>
    </source>
</evidence>
<feature type="binding site" description="axial binding residue" evidence="9">
    <location>
        <position position="159"/>
    </location>
    <ligand>
        <name>heme c</name>
        <dbReference type="ChEBI" id="CHEBI:61717"/>
        <label>2</label>
    </ligand>
    <ligandPart>
        <name>Fe</name>
        <dbReference type="ChEBI" id="CHEBI:18248"/>
    </ligandPart>
</feature>
<keyword evidence="7 9" id="KW-0408">Iron</keyword>
<evidence type="ECO:0000256" key="5">
    <source>
        <dbReference type="ARBA" id="ARBA00022764"/>
    </source>
</evidence>
<protein>
    <submittedName>
        <fullName evidence="12">Cytochrome c553</fullName>
    </submittedName>
</protein>
<dbReference type="Proteomes" id="UP000247792">
    <property type="component" value="Unassembled WGS sequence"/>
</dbReference>
<evidence type="ECO:0000256" key="6">
    <source>
        <dbReference type="ARBA" id="ARBA00022982"/>
    </source>
</evidence>
<feature type="signal peptide" evidence="10">
    <location>
        <begin position="1"/>
        <end position="28"/>
    </location>
</feature>
<keyword evidence="5" id="KW-0574">Periplasm</keyword>
<evidence type="ECO:0000256" key="8">
    <source>
        <dbReference type="PIRSR" id="PIRSR000005-1"/>
    </source>
</evidence>
<evidence type="ECO:0000256" key="1">
    <source>
        <dbReference type="ARBA" id="ARBA00004418"/>
    </source>
</evidence>
<feature type="binding site" description="covalent" evidence="8">
    <location>
        <position position="155"/>
    </location>
    <ligand>
        <name>heme c</name>
        <dbReference type="ChEBI" id="CHEBI:61717"/>
        <label>2</label>
    </ligand>
</feature>
<evidence type="ECO:0000256" key="3">
    <source>
        <dbReference type="ARBA" id="ARBA00022617"/>
    </source>
</evidence>
<evidence type="ECO:0000313" key="12">
    <source>
        <dbReference type="EMBL" id="PXX42382.1"/>
    </source>
</evidence>
<keyword evidence="3 8" id="KW-0349">Heme</keyword>
<dbReference type="PANTHER" id="PTHR33751">
    <property type="entry name" value="CBB3-TYPE CYTOCHROME C OXIDASE SUBUNIT FIXP"/>
    <property type="match status" value="1"/>
</dbReference>
<dbReference type="GO" id="GO:0005506">
    <property type="term" value="F:iron ion binding"/>
    <property type="evidence" value="ECO:0007669"/>
    <property type="project" value="InterPro"/>
</dbReference>
<dbReference type="Gene3D" id="1.10.760.10">
    <property type="entry name" value="Cytochrome c-like domain"/>
    <property type="match status" value="2"/>
</dbReference>
<reference evidence="12 13" key="1">
    <citation type="submission" date="2018-05" db="EMBL/GenBank/DDBJ databases">
        <title>Genomic Encyclopedia of Type Strains, Phase IV (KMG-IV): sequencing the most valuable type-strain genomes for metagenomic binning, comparative biology and taxonomic classification.</title>
        <authorList>
            <person name="Goeker M."/>
        </authorList>
    </citation>
    <scope>NUCLEOTIDE SEQUENCE [LARGE SCALE GENOMIC DNA]</scope>
    <source>
        <strain evidence="12 13">DSM 19792</strain>
    </source>
</reference>
<comment type="caution">
    <text evidence="12">The sequence shown here is derived from an EMBL/GenBank/DDBJ whole genome shotgun (WGS) entry which is preliminary data.</text>
</comment>
<dbReference type="InterPro" id="IPR009056">
    <property type="entry name" value="Cyt_c-like_dom"/>
</dbReference>
<dbReference type="InterPro" id="IPR036909">
    <property type="entry name" value="Cyt_c-like_dom_sf"/>
</dbReference>
<evidence type="ECO:0000313" key="13">
    <source>
        <dbReference type="Proteomes" id="UP000247792"/>
    </source>
</evidence>
<keyword evidence="6" id="KW-0249">Electron transport</keyword>
<feature type="domain" description="Cytochrome c" evidence="11">
    <location>
        <begin position="37"/>
        <end position="124"/>
    </location>
</feature>
<dbReference type="AlphaFoldDB" id="A0A318J5G5"/>
<dbReference type="PANTHER" id="PTHR33751:SF9">
    <property type="entry name" value="CYTOCHROME C4"/>
    <property type="match status" value="1"/>
</dbReference>
<comment type="PTM">
    <text evidence="8">Binds 2 heme c groups covalently per subunit.</text>
</comment>
<feature type="binding site" description="covalent" evidence="8">
    <location>
        <position position="158"/>
    </location>
    <ligand>
        <name>heme c</name>
        <dbReference type="ChEBI" id="CHEBI:61717"/>
        <label>2</label>
    </ligand>
</feature>
<dbReference type="SUPFAM" id="SSF46626">
    <property type="entry name" value="Cytochrome c"/>
    <property type="match status" value="2"/>
</dbReference>
<evidence type="ECO:0000256" key="4">
    <source>
        <dbReference type="ARBA" id="ARBA00022723"/>
    </source>
</evidence>
<feature type="binding site" description="axial binding residue" evidence="9">
    <location>
        <position position="62"/>
    </location>
    <ligand>
        <name>heme c</name>
        <dbReference type="ChEBI" id="CHEBI:61717"/>
        <label>1</label>
    </ligand>
    <ligandPart>
        <name>Fe</name>
        <dbReference type="ChEBI" id="CHEBI:18248"/>
    </ligandPart>
</feature>
<name>A0A318J5G5_9BURK</name>
<organism evidence="12 13">
    <name type="scientific">Undibacterium pigrum</name>
    <dbReference type="NCBI Taxonomy" id="401470"/>
    <lineage>
        <taxon>Bacteria</taxon>
        <taxon>Pseudomonadati</taxon>
        <taxon>Pseudomonadota</taxon>
        <taxon>Betaproteobacteria</taxon>
        <taxon>Burkholderiales</taxon>
        <taxon>Oxalobacteraceae</taxon>
        <taxon>Undibacterium</taxon>
    </lineage>
</organism>
<feature type="domain" description="Cytochrome c" evidence="11">
    <location>
        <begin position="134"/>
        <end position="232"/>
    </location>
</feature>